<accession>A0ABQ9KGZ1</accession>
<evidence type="ECO:0000256" key="5">
    <source>
        <dbReference type="ARBA" id="ARBA00023242"/>
    </source>
</evidence>
<dbReference type="InterPro" id="IPR036093">
    <property type="entry name" value="NAC_dom_sf"/>
</dbReference>
<dbReference type="Proteomes" id="UP001174677">
    <property type="component" value="Chromosome 18"/>
</dbReference>
<comment type="subcellular location">
    <subcellularLocation>
        <location evidence="1">Nucleus</location>
    </subcellularLocation>
</comment>
<dbReference type="InterPro" id="IPR003441">
    <property type="entry name" value="NAC-dom"/>
</dbReference>
<evidence type="ECO:0000313" key="8">
    <source>
        <dbReference type="Proteomes" id="UP001174677"/>
    </source>
</evidence>
<dbReference type="PROSITE" id="PS51005">
    <property type="entry name" value="NAC"/>
    <property type="match status" value="1"/>
</dbReference>
<proteinExistence type="predicted"/>
<dbReference type="Pfam" id="PF02365">
    <property type="entry name" value="NAM"/>
    <property type="match status" value="1"/>
</dbReference>
<evidence type="ECO:0000256" key="1">
    <source>
        <dbReference type="ARBA" id="ARBA00004123"/>
    </source>
</evidence>
<evidence type="ECO:0000256" key="3">
    <source>
        <dbReference type="ARBA" id="ARBA00023125"/>
    </source>
</evidence>
<evidence type="ECO:0000313" key="7">
    <source>
        <dbReference type="EMBL" id="KAJ9136111.1"/>
    </source>
</evidence>
<dbReference type="PANTHER" id="PTHR31744:SF233">
    <property type="entry name" value="NAC DOMAIN-CONTAINING PROTEIN 72-LIKE"/>
    <property type="match status" value="1"/>
</dbReference>
<organism evidence="7 8">
    <name type="scientific">Hevea brasiliensis</name>
    <name type="common">Para rubber tree</name>
    <name type="synonym">Siphonia brasiliensis</name>
    <dbReference type="NCBI Taxonomy" id="3981"/>
    <lineage>
        <taxon>Eukaryota</taxon>
        <taxon>Viridiplantae</taxon>
        <taxon>Streptophyta</taxon>
        <taxon>Embryophyta</taxon>
        <taxon>Tracheophyta</taxon>
        <taxon>Spermatophyta</taxon>
        <taxon>Magnoliopsida</taxon>
        <taxon>eudicotyledons</taxon>
        <taxon>Gunneridae</taxon>
        <taxon>Pentapetalae</taxon>
        <taxon>rosids</taxon>
        <taxon>fabids</taxon>
        <taxon>Malpighiales</taxon>
        <taxon>Euphorbiaceae</taxon>
        <taxon>Crotonoideae</taxon>
        <taxon>Micrandreae</taxon>
        <taxon>Hevea</taxon>
    </lineage>
</organism>
<keyword evidence="3" id="KW-0238">DNA-binding</keyword>
<dbReference type="Gene3D" id="2.170.150.80">
    <property type="entry name" value="NAC domain"/>
    <property type="match status" value="1"/>
</dbReference>
<keyword evidence="4" id="KW-0804">Transcription</keyword>
<keyword evidence="5" id="KW-0539">Nucleus</keyword>
<feature type="domain" description="NAC" evidence="6">
    <location>
        <begin position="11"/>
        <end position="166"/>
    </location>
</feature>
<name>A0ABQ9KGZ1_HEVBR</name>
<evidence type="ECO:0000259" key="6">
    <source>
        <dbReference type="PROSITE" id="PS51005"/>
    </source>
</evidence>
<sequence>MARMNMPSLILPPGFRFHPTDEELINHYLKKKVSSSSNPELSIIANINIYKFNPWELPGKALFGENEWFFFSPRDRKYPNGARPNRTAASGYWKATGTDKPILTSNGSQCLGVKKALVFYKGRAPNGIKTNWTMHEYRLLNDNHQLHKLRGSMRLDDWVLCRIRWKCNSLIQKEETYESSCGSSLPFSLGCLQGQEAMKSNITLKDYDYDFQAFLNPLESEETDGQAEFQEGSPGNSFSAVDSGFQQAPTVSSLKEALESIKKVLFVGAFEELVPVPPKKRLHVSTSNNAENASIFQVSSPTISPSYPQSFSSGFMF</sequence>
<reference evidence="7 8" key="1">
    <citation type="journal article" date="2023" name="Plant Biotechnol. J.">
        <title>Chromosome-level wild Hevea brasiliensis genome provides new tools for genomic-assisted breeding and valuable loci to elevate rubber yield.</title>
        <authorList>
            <person name="Cheng H."/>
            <person name="Song X."/>
            <person name="Hu Y."/>
            <person name="Wu T."/>
            <person name="Yang Q."/>
            <person name="An Z."/>
            <person name="Feng S."/>
            <person name="Deng Z."/>
            <person name="Wu W."/>
            <person name="Zeng X."/>
            <person name="Tu M."/>
            <person name="Wang X."/>
            <person name="Huang H."/>
        </authorList>
    </citation>
    <scope>NUCLEOTIDE SEQUENCE [LARGE SCALE GENOMIC DNA]</scope>
    <source>
        <strain evidence="7">MT/VB/25A 57/8</strain>
    </source>
</reference>
<comment type="caution">
    <text evidence="7">The sequence shown here is derived from an EMBL/GenBank/DDBJ whole genome shotgun (WGS) entry which is preliminary data.</text>
</comment>
<keyword evidence="8" id="KW-1185">Reference proteome</keyword>
<evidence type="ECO:0000256" key="4">
    <source>
        <dbReference type="ARBA" id="ARBA00023163"/>
    </source>
</evidence>
<protein>
    <recommendedName>
        <fullName evidence="6">NAC domain-containing protein</fullName>
    </recommendedName>
</protein>
<dbReference type="SUPFAM" id="SSF101941">
    <property type="entry name" value="NAC domain"/>
    <property type="match status" value="1"/>
</dbReference>
<evidence type="ECO:0000256" key="2">
    <source>
        <dbReference type="ARBA" id="ARBA00023015"/>
    </source>
</evidence>
<gene>
    <name evidence="7" type="ORF">P3X46_033222</name>
</gene>
<keyword evidence="2" id="KW-0805">Transcription regulation</keyword>
<dbReference type="PANTHER" id="PTHR31744">
    <property type="entry name" value="PROTEIN CUP-SHAPED COTYLEDON 2-RELATED"/>
    <property type="match status" value="1"/>
</dbReference>
<dbReference type="EMBL" id="JARPOI010000018">
    <property type="protein sequence ID" value="KAJ9136111.1"/>
    <property type="molecule type" value="Genomic_DNA"/>
</dbReference>